<dbReference type="EMBL" id="JABMIG020000057">
    <property type="protein sequence ID" value="KAL3797143.1"/>
    <property type="molecule type" value="Genomic_DNA"/>
</dbReference>
<evidence type="ECO:0000313" key="2">
    <source>
        <dbReference type="Proteomes" id="UP001516023"/>
    </source>
</evidence>
<name>A0ABD3QAP2_9STRA</name>
<keyword evidence="2" id="KW-1185">Reference proteome</keyword>
<protein>
    <submittedName>
        <fullName evidence="1">Uncharacterized protein</fullName>
    </submittedName>
</protein>
<reference evidence="1 2" key="1">
    <citation type="journal article" date="2020" name="G3 (Bethesda)">
        <title>Improved Reference Genome for Cyclotella cryptica CCMP332, a Model for Cell Wall Morphogenesis, Salinity Adaptation, and Lipid Production in Diatoms (Bacillariophyta).</title>
        <authorList>
            <person name="Roberts W.R."/>
            <person name="Downey K.M."/>
            <person name="Ruck E.C."/>
            <person name="Traller J.C."/>
            <person name="Alverson A.J."/>
        </authorList>
    </citation>
    <scope>NUCLEOTIDE SEQUENCE [LARGE SCALE GENOMIC DNA]</scope>
    <source>
        <strain evidence="1 2">CCMP332</strain>
    </source>
</reference>
<dbReference type="AlphaFoldDB" id="A0ABD3QAP2"/>
<proteinExistence type="predicted"/>
<dbReference type="Proteomes" id="UP001516023">
    <property type="component" value="Unassembled WGS sequence"/>
</dbReference>
<gene>
    <name evidence="1" type="ORF">HJC23_000481</name>
</gene>
<accession>A0ABD3QAP2</accession>
<evidence type="ECO:0000313" key="1">
    <source>
        <dbReference type="EMBL" id="KAL3797143.1"/>
    </source>
</evidence>
<sequence>MTLSSDVLSSHPNIIASYKDGSDVASLHSSSTFPQQFLQRDEPQFPIDSPSFDDYSFAPPILRTTSFQTDDDGEVFYTPVAEDVTAVYLTKWEPLSLPVTAASKKVDFPTAEPASRSLQASPSSPSAASWESRNRLRLNLPFKLKGFRNVKNGKRHSFFTRKSKKCPRLDTSESVISVYLSGGSIQMESPLSELTHESQEACSHSCNSVAETEKFSNLTSRLVEEGDANGSADDIQLNPILCITKHYELKPGDAPRDIDTCEEVELVYNDRINGVVDSNEGCDLYFAGGSLHTIRGACVELSVLAKATPPFCRTNDRTGKTSSTVAAPANTLNATASVSSASGSTCSMSTSSHSSVSTSGILKPPKRAVTGYDPFGVHTDFTTGMPKRHVHFFENIEDIETAHDRDSLLLSQASDSSDDSTLSLEYAFRYLGCASSFSGASHGDCDEDA</sequence>
<organism evidence="1 2">
    <name type="scientific">Cyclotella cryptica</name>
    <dbReference type="NCBI Taxonomy" id="29204"/>
    <lineage>
        <taxon>Eukaryota</taxon>
        <taxon>Sar</taxon>
        <taxon>Stramenopiles</taxon>
        <taxon>Ochrophyta</taxon>
        <taxon>Bacillariophyta</taxon>
        <taxon>Coscinodiscophyceae</taxon>
        <taxon>Thalassiosirophycidae</taxon>
        <taxon>Stephanodiscales</taxon>
        <taxon>Stephanodiscaceae</taxon>
        <taxon>Cyclotella</taxon>
    </lineage>
</organism>
<comment type="caution">
    <text evidence="1">The sequence shown here is derived from an EMBL/GenBank/DDBJ whole genome shotgun (WGS) entry which is preliminary data.</text>
</comment>